<dbReference type="FunFam" id="3.40.50.2020:FF:000021">
    <property type="entry name" value="Adenine phosphoribosyltransferase"/>
    <property type="match status" value="1"/>
</dbReference>
<accession>A0A2T4UCW2</accession>
<evidence type="ECO:0000256" key="5">
    <source>
        <dbReference type="ARBA" id="ARBA00008391"/>
    </source>
</evidence>
<organism evidence="13 14">
    <name type="scientific">Paraconexibacter algicola</name>
    <dbReference type="NCBI Taxonomy" id="2133960"/>
    <lineage>
        <taxon>Bacteria</taxon>
        <taxon>Bacillati</taxon>
        <taxon>Actinomycetota</taxon>
        <taxon>Thermoleophilia</taxon>
        <taxon>Solirubrobacterales</taxon>
        <taxon>Paraconexibacteraceae</taxon>
        <taxon>Paraconexibacter</taxon>
    </lineage>
</organism>
<dbReference type="SUPFAM" id="SSF53271">
    <property type="entry name" value="PRTase-like"/>
    <property type="match status" value="1"/>
</dbReference>
<dbReference type="PANTHER" id="PTHR32315">
    <property type="entry name" value="ADENINE PHOSPHORIBOSYLTRANSFERASE"/>
    <property type="match status" value="1"/>
</dbReference>
<proteinExistence type="inferred from homology"/>
<dbReference type="GO" id="GO:0003999">
    <property type="term" value="F:adenine phosphoribosyltransferase activity"/>
    <property type="evidence" value="ECO:0007669"/>
    <property type="project" value="UniProtKB-UniRule"/>
</dbReference>
<evidence type="ECO:0000256" key="4">
    <source>
        <dbReference type="ARBA" id="ARBA00004659"/>
    </source>
</evidence>
<comment type="catalytic activity">
    <reaction evidence="1 11">
        <text>AMP + diphosphate = 5-phospho-alpha-D-ribose 1-diphosphate + adenine</text>
        <dbReference type="Rhea" id="RHEA:16609"/>
        <dbReference type="ChEBI" id="CHEBI:16708"/>
        <dbReference type="ChEBI" id="CHEBI:33019"/>
        <dbReference type="ChEBI" id="CHEBI:58017"/>
        <dbReference type="ChEBI" id="CHEBI:456215"/>
        <dbReference type="EC" id="2.4.2.7"/>
    </reaction>
</comment>
<dbReference type="NCBIfam" id="NF002634">
    <property type="entry name" value="PRK02304.1-3"/>
    <property type="match status" value="1"/>
</dbReference>
<evidence type="ECO:0000313" key="14">
    <source>
        <dbReference type="Proteomes" id="UP000240739"/>
    </source>
</evidence>
<keyword evidence="10 11" id="KW-0660">Purine salvage</keyword>
<dbReference type="AlphaFoldDB" id="A0A2T4UCW2"/>
<dbReference type="GO" id="GO:0002055">
    <property type="term" value="F:adenine binding"/>
    <property type="evidence" value="ECO:0007669"/>
    <property type="project" value="TreeGrafter"/>
</dbReference>
<dbReference type="EMBL" id="PYYB01000004">
    <property type="protein sequence ID" value="PTL55042.1"/>
    <property type="molecule type" value="Genomic_DNA"/>
</dbReference>
<keyword evidence="8 11" id="KW-0328">Glycosyltransferase</keyword>
<keyword evidence="7 11" id="KW-0963">Cytoplasm</keyword>
<evidence type="ECO:0000256" key="10">
    <source>
        <dbReference type="ARBA" id="ARBA00022726"/>
    </source>
</evidence>
<feature type="domain" description="Phosphoribosyltransferase" evidence="12">
    <location>
        <begin position="44"/>
        <end position="156"/>
    </location>
</feature>
<evidence type="ECO:0000256" key="6">
    <source>
        <dbReference type="ARBA" id="ARBA00011893"/>
    </source>
</evidence>
<dbReference type="PANTHER" id="PTHR32315:SF3">
    <property type="entry name" value="ADENINE PHOSPHORIBOSYLTRANSFERASE"/>
    <property type="match status" value="1"/>
</dbReference>
<dbReference type="GO" id="GO:0006166">
    <property type="term" value="P:purine ribonucleoside salvage"/>
    <property type="evidence" value="ECO:0007669"/>
    <property type="project" value="UniProtKB-UniRule"/>
</dbReference>
<dbReference type="Proteomes" id="UP000240739">
    <property type="component" value="Unassembled WGS sequence"/>
</dbReference>
<reference evidence="13 14" key="1">
    <citation type="submission" date="2018-03" db="EMBL/GenBank/DDBJ databases">
        <title>Aquarubrobacter algicola gen. nov., sp. nov., a novel actinobacterium isolated from shallow eutrophic lake during the end of cyanobacterial harmful algal blooms.</title>
        <authorList>
            <person name="Chun S.J."/>
        </authorList>
    </citation>
    <scope>NUCLEOTIDE SEQUENCE [LARGE SCALE GENOMIC DNA]</scope>
    <source>
        <strain evidence="13 14">Seoho-28</strain>
    </source>
</reference>
<dbReference type="UniPathway" id="UPA00588">
    <property type="reaction ID" value="UER00646"/>
</dbReference>
<name>A0A2T4UCW2_9ACTN</name>
<evidence type="ECO:0000313" key="13">
    <source>
        <dbReference type="EMBL" id="PTL55042.1"/>
    </source>
</evidence>
<comment type="subcellular location">
    <subcellularLocation>
        <location evidence="3 11">Cytoplasm</location>
    </subcellularLocation>
</comment>
<dbReference type="Gene3D" id="3.40.50.2020">
    <property type="match status" value="1"/>
</dbReference>
<keyword evidence="14" id="KW-1185">Reference proteome</keyword>
<evidence type="ECO:0000256" key="3">
    <source>
        <dbReference type="ARBA" id="ARBA00004496"/>
    </source>
</evidence>
<comment type="subunit">
    <text evidence="11">Homodimer.</text>
</comment>
<comment type="similarity">
    <text evidence="5 11">Belongs to the purine/pyrimidine phosphoribosyltransferase family.</text>
</comment>
<dbReference type="Pfam" id="PF00156">
    <property type="entry name" value="Pribosyltran"/>
    <property type="match status" value="1"/>
</dbReference>
<dbReference type="InterPro" id="IPR000836">
    <property type="entry name" value="PRTase_dom"/>
</dbReference>
<evidence type="ECO:0000256" key="9">
    <source>
        <dbReference type="ARBA" id="ARBA00022679"/>
    </source>
</evidence>
<evidence type="ECO:0000259" key="12">
    <source>
        <dbReference type="Pfam" id="PF00156"/>
    </source>
</evidence>
<evidence type="ECO:0000256" key="7">
    <source>
        <dbReference type="ARBA" id="ARBA00022490"/>
    </source>
</evidence>
<dbReference type="NCBIfam" id="NF002636">
    <property type="entry name" value="PRK02304.1-5"/>
    <property type="match status" value="1"/>
</dbReference>
<evidence type="ECO:0000256" key="2">
    <source>
        <dbReference type="ARBA" id="ARBA00003968"/>
    </source>
</evidence>
<dbReference type="OrthoDB" id="9803963at2"/>
<dbReference type="NCBIfam" id="TIGR01090">
    <property type="entry name" value="apt"/>
    <property type="match status" value="1"/>
</dbReference>
<dbReference type="InterPro" id="IPR050054">
    <property type="entry name" value="UPRTase/APRTase"/>
</dbReference>
<dbReference type="RefSeq" id="WP_107571143.1">
    <property type="nucleotide sequence ID" value="NZ_PYYB01000004.1"/>
</dbReference>
<dbReference type="CDD" id="cd06223">
    <property type="entry name" value="PRTases_typeI"/>
    <property type="match status" value="1"/>
</dbReference>
<comment type="caution">
    <text evidence="13">The sequence shown here is derived from an EMBL/GenBank/DDBJ whole genome shotgun (WGS) entry which is preliminary data.</text>
</comment>
<keyword evidence="9 11" id="KW-0808">Transferase</keyword>
<evidence type="ECO:0000256" key="11">
    <source>
        <dbReference type="HAMAP-Rule" id="MF_00004"/>
    </source>
</evidence>
<dbReference type="GO" id="GO:0044209">
    <property type="term" value="P:AMP salvage"/>
    <property type="evidence" value="ECO:0007669"/>
    <property type="project" value="UniProtKB-UniRule"/>
</dbReference>
<dbReference type="InterPro" id="IPR029057">
    <property type="entry name" value="PRTase-like"/>
</dbReference>
<comment type="pathway">
    <text evidence="4 11">Purine metabolism; AMP biosynthesis via salvage pathway; AMP from adenine: step 1/1.</text>
</comment>
<dbReference type="GO" id="GO:0005737">
    <property type="term" value="C:cytoplasm"/>
    <property type="evidence" value="ECO:0007669"/>
    <property type="project" value="UniProtKB-SubCell"/>
</dbReference>
<dbReference type="GO" id="GO:0016208">
    <property type="term" value="F:AMP binding"/>
    <property type="evidence" value="ECO:0007669"/>
    <property type="project" value="TreeGrafter"/>
</dbReference>
<dbReference type="InterPro" id="IPR005764">
    <property type="entry name" value="Ade_phspho_trans"/>
</dbReference>
<dbReference type="GO" id="GO:0006168">
    <property type="term" value="P:adenine salvage"/>
    <property type="evidence" value="ECO:0007669"/>
    <property type="project" value="InterPro"/>
</dbReference>
<comment type="function">
    <text evidence="2 11">Catalyzes a salvage reaction resulting in the formation of AMP, that is energically less costly than de novo synthesis.</text>
</comment>
<gene>
    <name evidence="11" type="primary">apt</name>
    <name evidence="13" type="ORF">C7Y72_20950</name>
</gene>
<dbReference type="HAMAP" id="MF_00004">
    <property type="entry name" value="Aden_phosphoribosyltr"/>
    <property type="match status" value="1"/>
</dbReference>
<sequence>MSTPDPKAVDLRAAIREIPDFPSPGIGFKDITTLLADPVALDAAVRGLAAAARPLAPDVVIGAEARGFLLGPALARELGCGFVLARKPGKLPHTTVRAEYALEYGTDALELHSDAVAHGARVLVHDDLLATGGTARALCELVEQLGGTVAGCAFLVELAFLPGRAALEPRPVHALVTYESE</sequence>
<dbReference type="EC" id="2.4.2.7" evidence="6 11"/>
<evidence type="ECO:0000256" key="8">
    <source>
        <dbReference type="ARBA" id="ARBA00022676"/>
    </source>
</evidence>
<evidence type="ECO:0000256" key="1">
    <source>
        <dbReference type="ARBA" id="ARBA00000868"/>
    </source>
</evidence>
<protein>
    <recommendedName>
        <fullName evidence="6 11">Adenine phosphoribosyltransferase</fullName>
        <shortName evidence="11">APRT</shortName>
        <ecNumber evidence="6 11">2.4.2.7</ecNumber>
    </recommendedName>
</protein>